<name>A0A4C1VCR5_EUMVA</name>
<evidence type="ECO:0000313" key="1">
    <source>
        <dbReference type="EMBL" id="GBP36423.1"/>
    </source>
</evidence>
<accession>A0A4C1VCR5</accession>
<gene>
    <name evidence="1" type="ORF">EVAR_88003_1</name>
</gene>
<dbReference type="Proteomes" id="UP000299102">
    <property type="component" value="Unassembled WGS sequence"/>
</dbReference>
<evidence type="ECO:0000313" key="2">
    <source>
        <dbReference type="Proteomes" id="UP000299102"/>
    </source>
</evidence>
<keyword evidence="2" id="KW-1185">Reference proteome</keyword>
<dbReference type="AlphaFoldDB" id="A0A4C1VCR5"/>
<protein>
    <submittedName>
        <fullName evidence="1">Uncharacterized protein</fullName>
    </submittedName>
</protein>
<dbReference type="EMBL" id="BGZK01000318">
    <property type="protein sequence ID" value="GBP36423.1"/>
    <property type="molecule type" value="Genomic_DNA"/>
</dbReference>
<organism evidence="1 2">
    <name type="scientific">Eumeta variegata</name>
    <name type="common">Bagworm moth</name>
    <name type="synonym">Eumeta japonica</name>
    <dbReference type="NCBI Taxonomy" id="151549"/>
    <lineage>
        <taxon>Eukaryota</taxon>
        <taxon>Metazoa</taxon>
        <taxon>Ecdysozoa</taxon>
        <taxon>Arthropoda</taxon>
        <taxon>Hexapoda</taxon>
        <taxon>Insecta</taxon>
        <taxon>Pterygota</taxon>
        <taxon>Neoptera</taxon>
        <taxon>Endopterygota</taxon>
        <taxon>Lepidoptera</taxon>
        <taxon>Glossata</taxon>
        <taxon>Ditrysia</taxon>
        <taxon>Tineoidea</taxon>
        <taxon>Psychidae</taxon>
        <taxon>Oiketicinae</taxon>
        <taxon>Eumeta</taxon>
    </lineage>
</organism>
<proteinExistence type="predicted"/>
<sequence length="196" mass="22183">MSFDSNNGTIFVCCELSIVRGEALRSVPPRLQGCGAILQTEKGLVDVVTTRGSRREIKKNTTELLALRTRGRDPVNANRSGFFNLGVRCGRRTSPSTHRLWWTSVGRGYAKLNRYPCRVDKMKNIDSDEGSVFRVALIEEIFVSLIRVNHVSIDAKPSILYFLLVHKHFPLLLVSFTTSMRVPMANFHFLTGHYIK</sequence>
<comment type="caution">
    <text evidence="1">The sequence shown here is derived from an EMBL/GenBank/DDBJ whole genome shotgun (WGS) entry which is preliminary data.</text>
</comment>
<reference evidence="1 2" key="1">
    <citation type="journal article" date="2019" name="Commun. Biol.">
        <title>The bagworm genome reveals a unique fibroin gene that provides high tensile strength.</title>
        <authorList>
            <person name="Kono N."/>
            <person name="Nakamura H."/>
            <person name="Ohtoshi R."/>
            <person name="Tomita M."/>
            <person name="Numata K."/>
            <person name="Arakawa K."/>
        </authorList>
    </citation>
    <scope>NUCLEOTIDE SEQUENCE [LARGE SCALE GENOMIC DNA]</scope>
</reference>